<accession>A0AAD7JD29</accession>
<comment type="caution">
    <text evidence="2">The sequence shown here is derived from an EMBL/GenBank/DDBJ whole genome shotgun (WGS) entry which is preliminary data.</text>
</comment>
<proteinExistence type="predicted"/>
<dbReference type="Proteomes" id="UP001215598">
    <property type="component" value="Unassembled WGS sequence"/>
</dbReference>
<keyword evidence="1" id="KW-1133">Transmembrane helix</keyword>
<evidence type="ECO:0000313" key="2">
    <source>
        <dbReference type="EMBL" id="KAJ7760988.1"/>
    </source>
</evidence>
<dbReference type="AlphaFoldDB" id="A0AAD7JD29"/>
<protein>
    <submittedName>
        <fullName evidence="2">Uncharacterized protein</fullName>
    </submittedName>
</protein>
<organism evidence="2 3">
    <name type="scientific">Mycena metata</name>
    <dbReference type="NCBI Taxonomy" id="1033252"/>
    <lineage>
        <taxon>Eukaryota</taxon>
        <taxon>Fungi</taxon>
        <taxon>Dikarya</taxon>
        <taxon>Basidiomycota</taxon>
        <taxon>Agaricomycotina</taxon>
        <taxon>Agaricomycetes</taxon>
        <taxon>Agaricomycetidae</taxon>
        <taxon>Agaricales</taxon>
        <taxon>Marasmiineae</taxon>
        <taxon>Mycenaceae</taxon>
        <taxon>Mycena</taxon>
    </lineage>
</organism>
<evidence type="ECO:0000256" key="1">
    <source>
        <dbReference type="SAM" id="Phobius"/>
    </source>
</evidence>
<evidence type="ECO:0000313" key="3">
    <source>
        <dbReference type="Proteomes" id="UP001215598"/>
    </source>
</evidence>
<feature type="transmembrane region" description="Helical" evidence="1">
    <location>
        <begin position="117"/>
        <end position="138"/>
    </location>
</feature>
<sequence>MANADLSCLQCWPSKTRRMTQDLKLVHKLVPKGFGKLALSTWQTRQNSRTEPSLTLFSVIGAFKKQDKFGTKVLNFGPAAASSCEQILDWYKTRTWTCSTYIQCDDSTVARPQGRRYIQVTLSILQAALPLGVLAVWIQPGVALMAGRVFSCKEMESDACFEAIGLAASLVLVRCLLGINLFFALYDNETSSNYCVKRWNPRRLPNAGWIRYDQEYYCFLVALSGRFTPFNFAELVVVQGLHAPAGTSERFKNQQNGLEFKRFKK</sequence>
<reference evidence="2" key="1">
    <citation type="submission" date="2023-03" db="EMBL/GenBank/DDBJ databases">
        <title>Massive genome expansion in bonnet fungi (Mycena s.s.) driven by repeated elements and novel gene families across ecological guilds.</title>
        <authorList>
            <consortium name="Lawrence Berkeley National Laboratory"/>
            <person name="Harder C.B."/>
            <person name="Miyauchi S."/>
            <person name="Viragh M."/>
            <person name="Kuo A."/>
            <person name="Thoen E."/>
            <person name="Andreopoulos B."/>
            <person name="Lu D."/>
            <person name="Skrede I."/>
            <person name="Drula E."/>
            <person name="Henrissat B."/>
            <person name="Morin E."/>
            <person name="Kohler A."/>
            <person name="Barry K."/>
            <person name="LaButti K."/>
            <person name="Morin E."/>
            <person name="Salamov A."/>
            <person name="Lipzen A."/>
            <person name="Mereny Z."/>
            <person name="Hegedus B."/>
            <person name="Baldrian P."/>
            <person name="Stursova M."/>
            <person name="Weitz H."/>
            <person name="Taylor A."/>
            <person name="Grigoriev I.V."/>
            <person name="Nagy L.G."/>
            <person name="Martin F."/>
            <person name="Kauserud H."/>
        </authorList>
    </citation>
    <scope>NUCLEOTIDE SEQUENCE</scope>
    <source>
        <strain evidence="2">CBHHK182m</strain>
    </source>
</reference>
<feature type="transmembrane region" description="Helical" evidence="1">
    <location>
        <begin position="159"/>
        <end position="186"/>
    </location>
</feature>
<keyword evidence="1" id="KW-0812">Transmembrane</keyword>
<keyword evidence="3" id="KW-1185">Reference proteome</keyword>
<dbReference type="EMBL" id="JARKIB010000036">
    <property type="protein sequence ID" value="KAJ7760988.1"/>
    <property type="molecule type" value="Genomic_DNA"/>
</dbReference>
<keyword evidence="1" id="KW-0472">Membrane</keyword>
<gene>
    <name evidence="2" type="ORF">B0H16DRAFT_556696</name>
</gene>
<name>A0AAD7JD29_9AGAR</name>